<accession>A0A418PPH1</accession>
<dbReference type="InterPro" id="IPR050179">
    <property type="entry name" value="Trans_hexapeptide_repeat"/>
</dbReference>
<dbReference type="PANTHER" id="PTHR43300">
    <property type="entry name" value="ACETYLTRANSFERASE"/>
    <property type="match status" value="1"/>
</dbReference>
<dbReference type="InterPro" id="IPR011004">
    <property type="entry name" value="Trimer_LpxA-like_sf"/>
</dbReference>
<keyword evidence="3" id="KW-1185">Reference proteome</keyword>
<comment type="caution">
    <text evidence="2">The sequence shown here is derived from an EMBL/GenBank/DDBJ whole genome shotgun (WGS) entry which is preliminary data.</text>
</comment>
<reference evidence="2 3" key="1">
    <citation type="submission" date="2018-09" db="EMBL/GenBank/DDBJ databases">
        <authorList>
            <person name="Wang X."/>
            <person name="Du Z."/>
        </authorList>
    </citation>
    <scope>NUCLEOTIDE SEQUENCE [LARGE SCALE GENOMIC DNA]</scope>
    <source>
        <strain evidence="2 3">N3</strain>
    </source>
</reference>
<evidence type="ECO:0000256" key="1">
    <source>
        <dbReference type="ARBA" id="ARBA00007274"/>
    </source>
</evidence>
<dbReference type="Proteomes" id="UP000283522">
    <property type="component" value="Unassembled WGS sequence"/>
</dbReference>
<comment type="similarity">
    <text evidence="1">Belongs to the transferase hexapeptide repeat family.</text>
</comment>
<dbReference type="AlphaFoldDB" id="A0A418PPH1"/>
<dbReference type="EMBL" id="QXML01000007">
    <property type="protein sequence ID" value="RIW13977.1"/>
    <property type="molecule type" value="Genomic_DNA"/>
</dbReference>
<dbReference type="Pfam" id="PF00132">
    <property type="entry name" value="Hexapep"/>
    <property type="match status" value="1"/>
</dbReference>
<name>A0A418PPH1_9BACT</name>
<gene>
    <name evidence="2" type="ORF">D0X99_14285</name>
</gene>
<dbReference type="SUPFAM" id="SSF51161">
    <property type="entry name" value="Trimeric LpxA-like enzymes"/>
    <property type="match status" value="1"/>
</dbReference>
<evidence type="ECO:0000313" key="2">
    <source>
        <dbReference type="EMBL" id="RIW13977.1"/>
    </source>
</evidence>
<organism evidence="2 3">
    <name type="scientific">Algoriphagus lacus</name>
    <dbReference type="NCBI Taxonomy" id="2056311"/>
    <lineage>
        <taxon>Bacteria</taxon>
        <taxon>Pseudomonadati</taxon>
        <taxon>Bacteroidota</taxon>
        <taxon>Cytophagia</taxon>
        <taxon>Cytophagales</taxon>
        <taxon>Cyclobacteriaceae</taxon>
        <taxon>Algoriphagus</taxon>
    </lineage>
</organism>
<dbReference type="InterPro" id="IPR001451">
    <property type="entry name" value="Hexapep"/>
</dbReference>
<dbReference type="Gene3D" id="2.160.10.10">
    <property type="entry name" value="Hexapeptide repeat proteins"/>
    <property type="match status" value="1"/>
</dbReference>
<protein>
    <recommendedName>
        <fullName evidence="4">Acetyltransferase</fullName>
    </recommendedName>
</protein>
<evidence type="ECO:0000313" key="3">
    <source>
        <dbReference type="Proteomes" id="UP000283522"/>
    </source>
</evidence>
<dbReference type="PANTHER" id="PTHR43300:SF7">
    <property type="entry name" value="UDP-N-ACETYLBACILLOSAMINE N-ACETYLTRANSFERASE"/>
    <property type="match status" value="1"/>
</dbReference>
<evidence type="ECO:0008006" key="4">
    <source>
        <dbReference type="Google" id="ProtNLM"/>
    </source>
</evidence>
<proteinExistence type="inferred from homology"/>
<sequence>MKMEKLILLGHSDGGVSTVMENAFQIFGCQVFDIIKNIDRPDCIFLSHLFKTTHFFDYEYSFDPERDFPVQFGVHHGNVKYLLYQHFKKNYQINREQYISLIHHTADFAPTASSEEGLLMEPLSLVSSMAKLGFGVTLKRGASVGHHAVLEDFATLNPGAVLAGFVTIGEGSEIGVGAIVSNNVKIGKRCLIGAGSVVTKDIPDGMIAYGNPCRVVRENERWSKISISN</sequence>